<sequence>MTAAAASLPLGGDVPAGGVPRPLAQALAAELVLASRMLADLAYDLGSDGATLRRHMASLQRIDHITQIQLAIADLLRTSDGAADDIGQVTLQDMADRLRTFLNESDAA</sequence>
<proteinExistence type="predicted"/>
<dbReference type="GO" id="GO:0016757">
    <property type="term" value="F:glycosyltransferase activity"/>
    <property type="evidence" value="ECO:0007669"/>
    <property type="project" value="UniProtKB-KW"/>
</dbReference>
<keyword evidence="1" id="KW-0808">Transferase</keyword>
<comment type="caution">
    <text evidence="1">The sequence shown here is derived from an EMBL/GenBank/DDBJ whole genome shotgun (WGS) entry which is preliminary data.</text>
</comment>
<reference evidence="1 2" key="1">
    <citation type="submission" date="2020-08" db="EMBL/GenBank/DDBJ databases">
        <title>The Agave Microbiome: Exploring the role of microbial communities in plant adaptations to desert environments.</title>
        <authorList>
            <person name="Partida-Martinez L.P."/>
        </authorList>
    </citation>
    <scope>NUCLEOTIDE SEQUENCE [LARGE SCALE GENOMIC DNA]</scope>
    <source>
        <strain evidence="1 2">AS3.13</strain>
    </source>
</reference>
<dbReference type="AlphaFoldDB" id="A0A7X0JFH2"/>
<accession>A0A7X0JFH2</accession>
<dbReference type="EMBL" id="JACHBT010000029">
    <property type="protein sequence ID" value="MBB6506635.1"/>
    <property type="molecule type" value="Genomic_DNA"/>
</dbReference>
<dbReference type="RefSeq" id="WP_184508532.1">
    <property type="nucleotide sequence ID" value="NZ_JACHBT010000029.1"/>
</dbReference>
<evidence type="ECO:0000313" key="1">
    <source>
        <dbReference type="EMBL" id="MBB6506635.1"/>
    </source>
</evidence>
<protein>
    <submittedName>
        <fullName evidence="1">ATP phosphoribosyltransferase</fullName>
    </submittedName>
</protein>
<keyword evidence="1" id="KW-0328">Glycosyltransferase</keyword>
<organism evidence="1 2">
    <name type="scientific">Sphingomonas endophytica</name>
    <dbReference type="NCBI Taxonomy" id="869719"/>
    <lineage>
        <taxon>Bacteria</taxon>
        <taxon>Pseudomonadati</taxon>
        <taxon>Pseudomonadota</taxon>
        <taxon>Alphaproteobacteria</taxon>
        <taxon>Sphingomonadales</taxon>
        <taxon>Sphingomonadaceae</taxon>
        <taxon>Sphingomonas</taxon>
    </lineage>
</organism>
<dbReference type="Proteomes" id="UP000522313">
    <property type="component" value="Unassembled WGS sequence"/>
</dbReference>
<name>A0A7X0JFH2_9SPHN</name>
<gene>
    <name evidence="1" type="ORF">F4693_003642</name>
</gene>
<evidence type="ECO:0000313" key="2">
    <source>
        <dbReference type="Proteomes" id="UP000522313"/>
    </source>
</evidence>
<reference evidence="1 2" key="2">
    <citation type="submission" date="2020-08" db="EMBL/GenBank/DDBJ databases">
        <authorList>
            <person name="Partida-Martinez L."/>
            <person name="Huntemann M."/>
            <person name="Clum A."/>
            <person name="Wang J."/>
            <person name="Palaniappan K."/>
            <person name="Ritter S."/>
            <person name="Chen I.-M."/>
            <person name="Stamatis D."/>
            <person name="Reddy T."/>
            <person name="O'Malley R."/>
            <person name="Daum C."/>
            <person name="Shapiro N."/>
            <person name="Ivanova N."/>
            <person name="Kyrpides N."/>
            <person name="Woyke T."/>
        </authorList>
    </citation>
    <scope>NUCLEOTIDE SEQUENCE [LARGE SCALE GENOMIC DNA]</scope>
    <source>
        <strain evidence="1 2">AS3.13</strain>
    </source>
</reference>